<proteinExistence type="predicted"/>
<accession>A0A0A9HDN5</accession>
<reference evidence="1" key="2">
    <citation type="journal article" date="2015" name="Data Brief">
        <title>Shoot transcriptome of the giant reed, Arundo donax.</title>
        <authorList>
            <person name="Barrero R.A."/>
            <person name="Guerrero F.D."/>
            <person name="Moolhuijzen P."/>
            <person name="Goolsby J.A."/>
            <person name="Tidwell J."/>
            <person name="Bellgard S.E."/>
            <person name="Bellgard M.I."/>
        </authorList>
    </citation>
    <scope>NUCLEOTIDE SEQUENCE</scope>
    <source>
        <tissue evidence="1">Shoot tissue taken approximately 20 cm above the soil surface</tissue>
    </source>
</reference>
<sequence>MASSVAFSGTARPFTFIAVTPTKYSSDLSPLVETPAVLTGLTRSGV</sequence>
<dbReference type="AlphaFoldDB" id="A0A0A9HDN5"/>
<evidence type="ECO:0000313" key="1">
    <source>
        <dbReference type="EMBL" id="JAE31003.1"/>
    </source>
</evidence>
<organism evidence="1">
    <name type="scientific">Arundo donax</name>
    <name type="common">Giant reed</name>
    <name type="synonym">Donax arundinaceus</name>
    <dbReference type="NCBI Taxonomy" id="35708"/>
    <lineage>
        <taxon>Eukaryota</taxon>
        <taxon>Viridiplantae</taxon>
        <taxon>Streptophyta</taxon>
        <taxon>Embryophyta</taxon>
        <taxon>Tracheophyta</taxon>
        <taxon>Spermatophyta</taxon>
        <taxon>Magnoliopsida</taxon>
        <taxon>Liliopsida</taxon>
        <taxon>Poales</taxon>
        <taxon>Poaceae</taxon>
        <taxon>PACMAD clade</taxon>
        <taxon>Arundinoideae</taxon>
        <taxon>Arundineae</taxon>
        <taxon>Arundo</taxon>
    </lineage>
</organism>
<dbReference type="EMBL" id="GBRH01166893">
    <property type="protein sequence ID" value="JAE31003.1"/>
    <property type="molecule type" value="Transcribed_RNA"/>
</dbReference>
<name>A0A0A9HDN5_ARUDO</name>
<reference evidence="1" key="1">
    <citation type="submission" date="2014-09" db="EMBL/GenBank/DDBJ databases">
        <authorList>
            <person name="Magalhaes I.L.F."/>
            <person name="Oliveira U."/>
            <person name="Santos F.R."/>
            <person name="Vidigal T.H.D.A."/>
            <person name="Brescovit A.D."/>
            <person name="Santos A.J."/>
        </authorList>
    </citation>
    <scope>NUCLEOTIDE SEQUENCE</scope>
    <source>
        <tissue evidence="1">Shoot tissue taken approximately 20 cm above the soil surface</tissue>
    </source>
</reference>
<protein>
    <submittedName>
        <fullName evidence="1">Uncharacterized protein</fullName>
    </submittedName>
</protein>